<sequence>MSLSVSVPRVPRESGLTSSSKNQQQQQLNNNTDNEEDVDALSYIEEEDDDELGDDDDLSLSDDENREKTQEMIEKENAELDKILQLFNNENIFEKNDAFMLRSETDKKYISKETEIKVRNMYEDLYVAHLNRKTLHQIEPIELLFFLASYRNLNWKEILVRAQENKRLEVVRNAIQAKLDEQKLQEEEEEQNSVEGFIMRKVKNYRDKVVKSMESRVEETIKHILNVLYFPVKKGNTVKPLIDFGPKRLKSKLRSIVKSIIYSDYMYIEGQEDPLPGEEDGEPTEVNGSELAQKELENMYAELLELRAEKRAFSAEEELIIDITCEKYYESLNENRRQAFEIRNLKEQLEGRLSLIAKMNEVYVNEFQKLKISIIEKLEQKKSFSDDIMLLSTMGGSLIADFSYLLEEERKKAQDLLKTVRITFGKEKKIMENQKLKEMQLWKQKLESLVQDGNTAIETMKKTYEEEKQTLMNELTEKKKKKKDTKKPTKPQNLKRELSTTVGTKENPKKFLVIHHSKGVGVEPRPQVIAVTAKTSHIFHKDQHTSDDEEDKSDDGNKEKPSPNKKLESATKKASKPEKSDVIPFQINVLDQKRVKFLRSAQKSTRDSFESNNDDESLLKDETITQKDKSQYQYFKLENELSGHKKQNRLLKAALKDRTEKLKAIIIKLKQVRQKREAALDELDKFREMLKEEMDTNTMLRIQIKNLTEQIRRYSKADRLHRKNTSTQLLETESPTNTITVESPSTQKEDKQKVNRIKEQFGHFRNQLKHWPNSEKAELNQIIDIDTVEQLQTAVAEAGAIDSTFSKKLHKWDSYVRKTALKKFKSTPNIDLISEFGIDASLEKRRKQLIGCDRMVQTEISCFAPDTNKDAFIVPSVAVPRELNSAFDTIEEQNDLLDELIGDIEQSCDLTEIEKINLSRIKNKKNKLAKERKERWGKVAQIAQQLTNFSLGKGQVPLSISTIDQVVGLENELSNKANMFRVLPSRFGNTRSTSPLSRENTPSSSTKNDSIIANRTEFPYGINRRSESVGTCLVELDENSDVNLSELSSGINVTSQNNSFQTKNLPRLYPQNNNNNNHLNHSLYGRQSAPLVRTKKKKEQLAADDYRQFLNAYKSPTKKPFL</sequence>
<feature type="coiled-coil region" evidence="1">
    <location>
        <begin position="662"/>
        <end position="717"/>
    </location>
</feature>
<feature type="region of interest" description="Disordered" evidence="2">
    <location>
        <begin position="986"/>
        <end position="1012"/>
    </location>
</feature>
<feature type="region of interest" description="Disordered" evidence="2">
    <location>
        <begin position="1"/>
        <end position="71"/>
    </location>
</feature>
<dbReference type="Proteomes" id="UP000444721">
    <property type="component" value="Unassembled WGS sequence"/>
</dbReference>
<dbReference type="RefSeq" id="XP_044567271.1">
    <property type="nucleotide sequence ID" value="XM_044701901.1"/>
</dbReference>
<feature type="region of interest" description="Disordered" evidence="2">
    <location>
        <begin position="535"/>
        <end position="579"/>
    </location>
</feature>
<organism evidence="3 4">
    <name type="scientific">Naegleria fowleri</name>
    <name type="common">Brain eating amoeba</name>
    <dbReference type="NCBI Taxonomy" id="5763"/>
    <lineage>
        <taxon>Eukaryota</taxon>
        <taxon>Discoba</taxon>
        <taxon>Heterolobosea</taxon>
        <taxon>Tetramitia</taxon>
        <taxon>Eutetramitia</taxon>
        <taxon>Vahlkampfiidae</taxon>
        <taxon>Naegleria</taxon>
    </lineage>
</organism>
<accession>A0A6A5CA65</accession>
<evidence type="ECO:0000256" key="1">
    <source>
        <dbReference type="SAM" id="Coils"/>
    </source>
</evidence>
<keyword evidence="4" id="KW-1185">Reference proteome</keyword>
<proteinExistence type="predicted"/>
<reference evidence="3 4" key="1">
    <citation type="journal article" date="2019" name="Sci. Rep.">
        <title>Nanopore sequencing improves the draft genome of the human pathogenic amoeba Naegleria fowleri.</title>
        <authorList>
            <person name="Liechti N."/>
            <person name="Schurch N."/>
            <person name="Bruggmann R."/>
            <person name="Wittwer M."/>
        </authorList>
    </citation>
    <scope>NUCLEOTIDE SEQUENCE [LARGE SCALE GENOMIC DNA]</scope>
    <source>
        <strain evidence="3 4">ATCC 30894</strain>
    </source>
</reference>
<protein>
    <submittedName>
        <fullName evidence="3">Uncharacterized protein</fullName>
    </submittedName>
</protein>
<dbReference type="AlphaFoldDB" id="A0A6A5CA65"/>
<feature type="compositionally biased region" description="Acidic residues" evidence="2">
    <location>
        <begin position="33"/>
        <end position="62"/>
    </location>
</feature>
<gene>
    <name evidence="3" type="ORF">FDP41_011488</name>
</gene>
<dbReference type="OMA" id="RERMAKW"/>
<feature type="compositionally biased region" description="Basic residues" evidence="2">
    <location>
        <begin position="478"/>
        <end position="489"/>
    </location>
</feature>
<evidence type="ECO:0000313" key="4">
    <source>
        <dbReference type="Proteomes" id="UP000444721"/>
    </source>
</evidence>
<name>A0A6A5CA65_NAEFO</name>
<keyword evidence="1" id="KW-0175">Coiled coil</keyword>
<dbReference type="VEuPathDB" id="AmoebaDB:NfTy_018660"/>
<dbReference type="VEuPathDB" id="AmoebaDB:FDP41_011488"/>
<dbReference type="GeneID" id="68118703"/>
<dbReference type="EMBL" id="VFQX01000009">
    <property type="protein sequence ID" value="KAF0982558.1"/>
    <property type="molecule type" value="Genomic_DNA"/>
</dbReference>
<feature type="coiled-coil region" evidence="1">
    <location>
        <begin position="165"/>
        <end position="192"/>
    </location>
</feature>
<dbReference type="VEuPathDB" id="AmoebaDB:NF0029170"/>
<evidence type="ECO:0000313" key="3">
    <source>
        <dbReference type="EMBL" id="KAF0982558.1"/>
    </source>
</evidence>
<dbReference type="OrthoDB" id="10258887at2759"/>
<feature type="compositionally biased region" description="Low complexity" evidence="2">
    <location>
        <begin position="22"/>
        <end position="32"/>
    </location>
</feature>
<feature type="compositionally biased region" description="Polar residues" evidence="2">
    <location>
        <begin position="727"/>
        <end position="746"/>
    </location>
</feature>
<feature type="region of interest" description="Disordered" evidence="2">
    <location>
        <begin position="727"/>
        <end position="750"/>
    </location>
</feature>
<feature type="compositionally biased region" description="Polar residues" evidence="2">
    <location>
        <begin position="987"/>
        <end position="1012"/>
    </location>
</feature>
<evidence type="ECO:0000256" key="2">
    <source>
        <dbReference type="SAM" id="MobiDB-lite"/>
    </source>
</evidence>
<feature type="region of interest" description="Disordered" evidence="2">
    <location>
        <begin position="473"/>
        <end position="502"/>
    </location>
</feature>
<feature type="compositionally biased region" description="Basic and acidic residues" evidence="2">
    <location>
        <begin position="554"/>
        <end position="579"/>
    </location>
</feature>
<feature type="coiled-coil region" evidence="1">
    <location>
        <begin position="289"/>
        <end position="316"/>
    </location>
</feature>
<comment type="caution">
    <text evidence="3">The sequence shown here is derived from an EMBL/GenBank/DDBJ whole genome shotgun (WGS) entry which is preliminary data.</text>
</comment>